<gene>
    <name evidence="1" type="ORF">FA15DRAFT_408594</name>
</gene>
<keyword evidence="2" id="KW-1185">Reference proteome</keyword>
<evidence type="ECO:0000313" key="2">
    <source>
        <dbReference type="Proteomes" id="UP000307440"/>
    </source>
</evidence>
<dbReference type="AlphaFoldDB" id="A0A5C3KWR1"/>
<protein>
    <submittedName>
        <fullName evidence="1">Uncharacterized protein</fullName>
    </submittedName>
</protein>
<name>A0A5C3KWR1_COPMA</name>
<organism evidence="1 2">
    <name type="scientific">Coprinopsis marcescibilis</name>
    <name type="common">Agaric fungus</name>
    <name type="synonym">Psathyrella marcescibilis</name>
    <dbReference type="NCBI Taxonomy" id="230819"/>
    <lineage>
        <taxon>Eukaryota</taxon>
        <taxon>Fungi</taxon>
        <taxon>Dikarya</taxon>
        <taxon>Basidiomycota</taxon>
        <taxon>Agaricomycotina</taxon>
        <taxon>Agaricomycetes</taxon>
        <taxon>Agaricomycetidae</taxon>
        <taxon>Agaricales</taxon>
        <taxon>Agaricineae</taxon>
        <taxon>Psathyrellaceae</taxon>
        <taxon>Coprinopsis</taxon>
    </lineage>
</organism>
<sequence>MISVLEYNKGSNGLTILTRLLPFRRRQARSQPPTLAEQRFWLEISCRNDAHDQALWDSLGCTDDRCPCRAPRCDDGPCLDDLDFGYCHVHHLLVVVGPYHGFCPCRVLSNAHPASLFHQLITTALVIIHASSLFHLRCFLLPKVVSETKG</sequence>
<reference evidence="1 2" key="1">
    <citation type="journal article" date="2019" name="Nat. Ecol. Evol.">
        <title>Megaphylogeny resolves global patterns of mushroom evolution.</title>
        <authorList>
            <person name="Varga T."/>
            <person name="Krizsan K."/>
            <person name="Foldi C."/>
            <person name="Dima B."/>
            <person name="Sanchez-Garcia M."/>
            <person name="Sanchez-Ramirez S."/>
            <person name="Szollosi G.J."/>
            <person name="Szarkandi J.G."/>
            <person name="Papp V."/>
            <person name="Albert L."/>
            <person name="Andreopoulos W."/>
            <person name="Angelini C."/>
            <person name="Antonin V."/>
            <person name="Barry K.W."/>
            <person name="Bougher N.L."/>
            <person name="Buchanan P."/>
            <person name="Buyck B."/>
            <person name="Bense V."/>
            <person name="Catcheside P."/>
            <person name="Chovatia M."/>
            <person name="Cooper J."/>
            <person name="Damon W."/>
            <person name="Desjardin D."/>
            <person name="Finy P."/>
            <person name="Geml J."/>
            <person name="Haridas S."/>
            <person name="Hughes K."/>
            <person name="Justo A."/>
            <person name="Karasinski D."/>
            <person name="Kautmanova I."/>
            <person name="Kiss B."/>
            <person name="Kocsube S."/>
            <person name="Kotiranta H."/>
            <person name="LaButti K.M."/>
            <person name="Lechner B.E."/>
            <person name="Liimatainen K."/>
            <person name="Lipzen A."/>
            <person name="Lukacs Z."/>
            <person name="Mihaltcheva S."/>
            <person name="Morgado L.N."/>
            <person name="Niskanen T."/>
            <person name="Noordeloos M.E."/>
            <person name="Ohm R.A."/>
            <person name="Ortiz-Santana B."/>
            <person name="Ovrebo C."/>
            <person name="Racz N."/>
            <person name="Riley R."/>
            <person name="Savchenko A."/>
            <person name="Shiryaev A."/>
            <person name="Soop K."/>
            <person name="Spirin V."/>
            <person name="Szebenyi C."/>
            <person name="Tomsovsky M."/>
            <person name="Tulloss R.E."/>
            <person name="Uehling J."/>
            <person name="Grigoriev I.V."/>
            <person name="Vagvolgyi C."/>
            <person name="Papp T."/>
            <person name="Martin F.M."/>
            <person name="Miettinen O."/>
            <person name="Hibbett D.S."/>
            <person name="Nagy L.G."/>
        </authorList>
    </citation>
    <scope>NUCLEOTIDE SEQUENCE [LARGE SCALE GENOMIC DNA]</scope>
    <source>
        <strain evidence="1 2">CBS 121175</strain>
    </source>
</reference>
<dbReference type="EMBL" id="ML210197">
    <property type="protein sequence ID" value="TFK24620.1"/>
    <property type="molecule type" value="Genomic_DNA"/>
</dbReference>
<evidence type="ECO:0000313" key="1">
    <source>
        <dbReference type="EMBL" id="TFK24620.1"/>
    </source>
</evidence>
<proteinExistence type="predicted"/>
<dbReference type="Proteomes" id="UP000307440">
    <property type="component" value="Unassembled WGS sequence"/>
</dbReference>
<accession>A0A5C3KWR1</accession>